<dbReference type="InterPro" id="IPR007094">
    <property type="entry name" value="RNA-dir_pol_PSvirus"/>
</dbReference>
<dbReference type="InterPro" id="IPR002588">
    <property type="entry name" value="Alphavirus-like_MT_dom"/>
</dbReference>
<dbReference type="GO" id="GO:0075523">
    <property type="term" value="P:viral translational frameshifting"/>
    <property type="evidence" value="ECO:0007669"/>
    <property type="project" value="UniProtKB-KW"/>
</dbReference>
<dbReference type="SUPFAM" id="SSF56672">
    <property type="entry name" value="DNA/RNA polymerases"/>
    <property type="match status" value="1"/>
</dbReference>
<dbReference type="PROSITE" id="PS51743">
    <property type="entry name" value="ALPHAVIRUS_MT"/>
    <property type="match status" value="1"/>
</dbReference>
<dbReference type="GO" id="GO:0008174">
    <property type="term" value="F:mRNA methyltransferase activity"/>
    <property type="evidence" value="ECO:0007669"/>
    <property type="project" value="UniProtKB-UniRule"/>
</dbReference>
<evidence type="ECO:0000256" key="4">
    <source>
        <dbReference type="ARBA" id="ARBA00022741"/>
    </source>
</evidence>
<dbReference type="InterPro" id="IPR027351">
    <property type="entry name" value="(+)RNA_virus_helicase_core_dom"/>
</dbReference>
<dbReference type="GO" id="GO:0016787">
    <property type="term" value="F:hydrolase activity"/>
    <property type="evidence" value="ECO:0007669"/>
    <property type="project" value="UniProtKB-KW"/>
</dbReference>
<reference evidence="14" key="1">
    <citation type="submission" date="2007-04" db="EMBL/GenBank/DDBJ databases">
        <title>Complete nucleotide sequence of RNA1 of an isolate from Arizona of Cucumber yellow stunting disorder virus (CYSDV).</title>
        <authorList>
            <person name="Turina M."/>
            <person name="Falk B.W."/>
        </authorList>
    </citation>
    <scope>NUCLEOTIDE SEQUENCE</scope>
    <source>
        <strain evidence="14">Arizona-1</strain>
    </source>
</reference>
<dbReference type="GO" id="GO:0016556">
    <property type="term" value="P:mRNA modification"/>
    <property type="evidence" value="ECO:0007669"/>
    <property type="project" value="InterPro"/>
</dbReference>
<proteinExistence type="predicted"/>
<dbReference type="Pfam" id="PF00978">
    <property type="entry name" value="RdRP_2"/>
    <property type="match status" value="1"/>
</dbReference>
<evidence type="ECO:0000259" key="12">
    <source>
        <dbReference type="PROSITE" id="PS51657"/>
    </source>
</evidence>
<keyword evidence="8" id="KW-0693">Viral RNA replication</keyword>
<evidence type="ECO:0000313" key="14">
    <source>
        <dbReference type="EMBL" id="ABQ41107.1"/>
    </source>
</evidence>
<evidence type="ECO:0000256" key="8">
    <source>
        <dbReference type="ARBA" id="ARBA00022953"/>
    </source>
</evidence>
<dbReference type="SUPFAM" id="SSF52540">
    <property type="entry name" value="P-loop containing nucleoside triphosphate hydrolases"/>
    <property type="match status" value="1"/>
</dbReference>
<sequence>MSSSLVAADNQTNVALTSTVNVKGSFYQHHNLHKHGNKTNKAIKRVNKTEQDSNKRDELFAGRVAVSPKTFRNRLVAPGLNPHDVIILSNGNAQLIPIKKSFVKNRLNILRSICSIPTCNFNKMPKPVIYKFGYDVDRINRAIDSYISSKVGTTNEKPRAPTEIIRGVTKYGDGYRLSHYEETGTTKISVCFDRLVKGKYMFEITLTEKFNKSKVFEDFRVEAKKLYANTTGQSYCQPFDLHGRANPLQYHVKVVLASVLQKIPDYQYYFGTYFGNKYAKTIKSCKHLVYVSCYNFFQFCISKVGVNVSARPVRLVDKGNLKTHFAKIDLKVDLNGREYFVVTNVRGEVYNIPNDRQAIRNMYNATLDNGKYVIHGECITPYGTRYKSHPNQYCWIKIFSRAKIAMPRELIPFPELNYGFLVSCGLGQTMQGRLKTTGPGLLHYDGNLHGGKQVIRYGSKVGVRIETESDHLIKNIEILFDELCTGVVSTSTLRGDNPLMNNLTNRMSDMINKQCAKNKDIVISTCLNNRQKRELTELFPEINYEFQDSSYSSHPLATAMRHTENFLLARSCNNRQFIDAGGNVVYHLKKMVADVHVCSPVVDVKDAHRHMTRSLQLDKMKGIDERVTMCCNLVQDCDVVYPNIISVQVYDMTLQDMARALVSHKAKRYDFSMIIPPEIYDDNCDVLLFDDSVRVRVIDNKVKYEYGDSGEAYYHDRENLKNILATQIFEVDGIIYKKTLENSRKQLHFYSLVACVDMPTGIYRLETHYNRSETDKLQIRVPVEGYDKQVTMEIIKVEKSNYHHMIEYAMNTVLKLDEKAYEYLLSQYRARKSVSIRGGKVTQITCDMNPKAVAGFIGALAGCALRLREQAHRSAKLAYLDFYAPSLLRYIAKVICVILKRVNNWTKKYFESVLKFLTPESVLEQVNSESCGVYAQEGEYNFVQTVNVINEGERKNVLSESIQKFKKFEEKMVDNLENKTAEHQQFFNPDMQDVMNDIFNLGGGSASPTPSLELMYITSYRFYQRIYEVLSWFCKDNKKCGKFCNFICAIWGYLREKGLLTFSIFLNLVMDVINFLKSGVNKLPGQIGLRFKRIFELVSNKFSSTNRSFEEKLDKLLKEEEHMYVLRDTSKISETYHLETDEEDVDLNALFDLASIGGGSKYFRFYTLNLKSVFPRFKKFLYHLNRLKYKCCSIIEKFLNMCKVGGTRVKEFCKFYFDLIFEEDGLNYIIKNVSFNAVNIFVALMVGDVSIFRTLISSIYYAYMSCYGRESKLIGGESMSRSIGFMLMTPSLPGIITLPIKLAAELNLGSSIKLYFSDKERFKPAATNLIAKDVLLKDQVVKLTSMTTQRLCSISLILMLIDIKWGLSFIITFYLLTSFARYVKSICVGANILISYGKELDRLNPTMKYRKLKKLFVERFDKSRFLKPNNKPEDESEDFSDRAEICRVGNEQCNSDVEVELDHKGKVVYDKSRDLSTLSNFQSDCAEDRVDGLNFSLLNPTLDRTQIECNVSFSLSHALLIFPKSDGLDFVQTGNHLLDSVKEFYHLEAKKLHDEMGRLNGAIRKYYELNLETKSVRDAIWHLRNYLDDSSLYAMLDSRSWYRLGKKDHGFTTLEAECKYTHENELVDFDTVKSGVQICSDELIGMFANKRCIALESVIRTKADNIASIRNKDVIFFNKPPGAGKTTEIVNNLIEDLKNKKISVALTHTSNGKREIVQKLRSRGVSGASKLAFTYDSILMKNEVNKIDKLYCDEIFMVHSGEWLSVCALYDCNTIRCYGDRNQIPFINRVANTICRYHKDIYLTFKTIDDNISYRCPVDVCYLLSNLKDDTGNLLYPNGVYPVGDNRNVLRSMEVEPITSVDTYGFDGNGKNISFTRPEREEIDQAIQKARLTGMCVNTVHEVQGGTFPHVYLYRLRKYDNPIYENINQFVVSISRHTKCLRYRVITDKMFDKIGERVSAINSVQDYVIKNTCLNSMFSIYNLNLDFVKTFKGFSRPPASHFFAINEFMSLVNPNLSAYEYIHRTLLFEYHDFEMPYLEDVDIKLNKTKIYQPGEYIVSNLLGKGERSRPDTWKQALISLSKRNFSAPRVNEKLDVLKTAERLSHSLFKAFDFTKLFENYDPVLPDLNKLGEWLTTRDGMRYGKLKRSMNHRLVVEQFQPLNFMIKGDMKPKMDMSSYSQYDPPSNIIYYKNCINLFYSPLFLEIFDRIVYCLKGKIIMYSGMNLMTLADLIGSTLPMPVEAYHTTEIDFRMFDKSQGVLFKVYEEIIYKVFKFSEEMYDNIKLTEYFTRYTGTCGVSGELGAQRRTGSPNTWLSNTLVTMGILLSQYNLDDIDLMLVSGDDSLIFSKKPLPNVTAEINKDFGFEAKFLMNSVPYFCSKYIFTDDGKVRVVPDAQRMFEKLSNPIRRSDFEEGTILKERFISYKDLMYYYRFDTTCLAVDRLICKRHGLPEMSSYAALCYIHCMFANVVAFRKLFDERFSVNI</sequence>
<keyword evidence="7" id="KW-0067">ATP-binding</keyword>
<comment type="catalytic activity">
    <reaction evidence="9">
        <text>ATP + H2O = ADP + phosphate + H(+)</text>
        <dbReference type="Rhea" id="RHEA:13065"/>
        <dbReference type="ChEBI" id="CHEBI:15377"/>
        <dbReference type="ChEBI" id="CHEBI:15378"/>
        <dbReference type="ChEBI" id="CHEBI:30616"/>
        <dbReference type="ChEBI" id="CHEBI:43474"/>
        <dbReference type="ChEBI" id="CHEBI:456216"/>
        <dbReference type="EC" id="3.6.4.13"/>
    </reaction>
</comment>
<keyword evidence="10" id="KW-0812">Transmembrane</keyword>
<feature type="domain" description="RdRp catalytic" evidence="11">
    <location>
        <begin position="2243"/>
        <end position="2355"/>
    </location>
</feature>
<dbReference type="InterPro" id="IPR027417">
    <property type="entry name" value="P-loop_NTPase"/>
</dbReference>
<dbReference type="GO" id="GO:0006351">
    <property type="term" value="P:DNA-templated transcription"/>
    <property type="evidence" value="ECO:0007669"/>
    <property type="project" value="InterPro"/>
</dbReference>
<dbReference type="EMBL" id="EF547827">
    <property type="protein sequence ID" value="ABQ41107.1"/>
    <property type="molecule type" value="Genomic_RNA"/>
</dbReference>
<evidence type="ECO:0000256" key="2">
    <source>
        <dbReference type="ARBA" id="ARBA00022679"/>
    </source>
</evidence>
<protein>
    <submittedName>
        <fullName evidence="14">Polyprotein</fullName>
    </submittedName>
</protein>
<keyword evidence="2" id="KW-0808">Transferase</keyword>
<dbReference type="GO" id="GO:0005524">
    <property type="term" value="F:ATP binding"/>
    <property type="evidence" value="ECO:0007669"/>
    <property type="project" value="UniProtKB-KW"/>
</dbReference>
<dbReference type="GO" id="GO:0006396">
    <property type="term" value="P:RNA processing"/>
    <property type="evidence" value="ECO:0007669"/>
    <property type="project" value="InterPro"/>
</dbReference>
<keyword evidence="3" id="KW-0548">Nucleotidyltransferase</keyword>
<feature type="transmembrane region" description="Helical" evidence="10">
    <location>
        <begin position="1240"/>
        <end position="1263"/>
    </location>
</feature>
<dbReference type="GO" id="GO:0003968">
    <property type="term" value="F:RNA-directed RNA polymerase activity"/>
    <property type="evidence" value="ECO:0007669"/>
    <property type="project" value="UniProtKB-KW"/>
</dbReference>
<accession>A5JM40</accession>
<dbReference type="PROSITE" id="PS51657">
    <property type="entry name" value="PSRV_HELICASE"/>
    <property type="match status" value="1"/>
</dbReference>
<evidence type="ECO:0000256" key="10">
    <source>
        <dbReference type="SAM" id="Phobius"/>
    </source>
</evidence>
<evidence type="ECO:0000256" key="9">
    <source>
        <dbReference type="ARBA" id="ARBA00047984"/>
    </source>
</evidence>
<dbReference type="GO" id="GO:0003723">
    <property type="term" value="F:RNA binding"/>
    <property type="evidence" value="ECO:0007669"/>
    <property type="project" value="InterPro"/>
</dbReference>
<keyword evidence="10" id="KW-0472">Membrane</keyword>
<evidence type="ECO:0000256" key="6">
    <source>
        <dbReference type="ARBA" id="ARBA00022801"/>
    </source>
</evidence>
<name>A5JM40_9CLOS</name>
<dbReference type="InterPro" id="IPR047308">
    <property type="entry name" value="Closteroviridae_RdRp"/>
</dbReference>
<evidence type="ECO:0000256" key="1">
    <source>
        <dbReference type="ARBA" id="ARBA00022484"/>
    </source>
</evidence>
<dbReference type="PROSITE" id="PS50507">
    <property type="entry name" value="RDRP_SSRNA_POS"/>
    <property type="match status" value="1"/>
</dbReference>
<keyword evidence="5" id="KW-0688">Ribosomal frameshifting</keyword>
<feature type="domain" description="Alphavirus-like MT" evidence="13">
    <location>
        <begin position="545"/>
        <end position="724"/>
    </location>
</feature>
<dbReference type="InterPro" id="IPR001788">
    <property type="entry name" value="RNA-dep_RNA_pol_alsuvir"/>
</dbReference>
<dbReference type="Pfam" id="PF01443">
    <property type="entry name" value="Viral_helicase1"/>
    <property type="match status" value="1"/>
</dbReference>
<feature type="domain" description="(+)RNA virus helicase C-terminal" evidence="12">
    <location>
        <begin position="1649"/>
        <end position="1979"/>
    </location>
</feature>
<dbReference type="CDD" id="cd23253">
    <property type="entry name" value="Closteroviridae_RdRp"/>
    <property type="match status" value="1"/>
</dbReference>
<dbReference type="Gene3D" id="3.40.50.300">
    <property type="entry name" value="P-loop containing nucleotide triphosphate hydrolases"/>
    <property type="match status" value="2"/>
</dbReference>
<evidence type="ECO:0000259" key="11">
    <source>
        <dbReference type="PROSITE" id="PS50507"/>
    </source>
</evidence>
<evidence type="ECO:0000256" key="3">
    <source>
        <dbReference type="ARBA" id="ARBA00022695"/>
    </source>
</evidence>
<dbReference type="Pfam" id="PF01660">
    <property type="entry name" value="Vmethyltransf"/>
    <property type="match status" value="1"/>
</dbReference>
<dbReference type="InterPro" id="IPR043502">
    <property type="entry name" value="DNA/RNA_pol_sf"/>
</dbReference>
<evidence type="ECO:0000256" key="5">
    <source>
        <dbReference type="ARBA" id="ARBA00022758"/>
    </source>
</evidence>
<keyword evidence="10" id="KW-1133">Transmembrane helix</keyword>
<keyword evidence="6" id="KW-0378">Hydrolase</keyword>
<dbReference type="GO" id="GO:0003724">
    <property type="term" value="F:RNA helicase activity"/>
    <property type="evidence" value="ECO:0007669"/>
    <property type="project" value="UniProtKB-EC"/>
</dbReference>
<feature type="transmembrane region" description="Helical" evidence="10">
    <location>
        <begin position="1351"/>
        <end position="1376"/>
    </location>
</feature>
<evidence type="ECO:0000256" key="7">
    <source>
        <dbReference type="ARBA" id="ARBA00022840"/>
    </source>
</evidence>
<keyword evidence="4" id="KW-0547">Nucleotide-binding</keyword>
<organism evidence="14">
    <name type="scientific">Cucurbit yellow stunting disorder virus</name>
    <dbReference type="NCBI Taxonomy" id="51330"/>
    <lineage>
        <taxon>Viruses</taxon>
        <taxon>Riboviria</taxon>
        <taxon>Orthornavirae</taxon>
        <taxon>Kitrinoviricota</taxon>
        <taxon>Alsuviricetes</taxon>
        <taxon>Martellivirales</taxon>
        <taxon>Closteroviridae</taxon>
        <taxon>Crinivirus</taxon>
        <taxon>Crinivirus cucurbitae</taxon>
    </lineage>
</organism>
<evidence type="ECO:0000259" key="13">
    <source>
        <dbReference type="PROSITE" id="PS51743"/>
    </source>
</evidence>
<keyword evidence="1" id="KW-0696">RNA-directed RNA polymerase</keyword>
<dbReference type="GO" id="GO:0039694">
    <property type="term" value="P:viral RNA genome replication"/>
    <property type="evidence" value="ECO:0007669"/>
    <property type="project" value="InterPro"/>
</dbReference>